<proteinExistence type="predicted"/>
<sequence length="38" mass="4354">MPPVCSLRLRKRLTHVTGTFWQFIGECPISSTFTALMK</sequence>
<evidence type="ECO:0000313" key="1">
    <source>
        <dbReference type="EMBL" id="JAH28860.1"/>
    </source>
</evidence>
<dbReference type="AlphaFoldDB" id="A0A0E9RK90"/>
<dbReference type="EMBL" id="GBXM01079717">
    <property type="protein sequence ID" value="JAH28860.1"/>
    <property type="molecule type" value="Transcribed_RNA"/>
</dbReference>
<organism evidence="1">
    <name type="scientific">Anguilla anguilla</name>
    <name type="common">European freshwater eel</name>
    <name type="synonym">Muraena anguilla</name>
    <dbReference type="NCBI Taxonomy" id="7936"/>
    <lineage>
        <taxon>Eukaryota</taxon>
        <taxon>Metazoa</taxon>
        <taxon>Chordata</taxon>
        <taxon>Craniata</taxon>
        <taxon>Vertebrata</taxon>
        <taxon>Euteleostomi</taxon>
        <taxon>Actinopterygii</taxon>
        <taxon>Neopterygii</taxon>
        <taxon>Teleostei</taxon>
        <taxon>Anguilliformes</taxon>
        <taxon>Anguillidae</taxon>
        <taxon>Anguilla</taxon>
    </lineage>
</organism>
<reference evidence="1" key="2">
    <citation type="journal article" date="2015" name="Fish Shellfish Immunol.">
        <title>Early steps in the European eel (Anguilla anguilla)-Vibrio vulnificus interaction in the gills: Role of the RtxA13 toxin.</title>
        <authorList>
            <person name="Callol A."/>
            <person name="Pajuelo D."/>
            <person name="Ebbesson L."/>
            <person name="Teles M."/>
            <person name="MacKenzie S."/>
            <person name="Amaro C."/>
        </authorList>
    </citation>
    <scope>NUCLEOTIDE SEQUENCE</scope>
</reference>
<reference evidence="1" key="1">
    <citation type="submission" date="2014-11" db="EMBL/GenBank/DDBJ databases">
        <authorList>
            <person name="Amaro Gonzalez C."/>
        </authorList>
    </citation>
    <scope>NUCLEOTIDE SEQUENCE</scope>
</reference>
<protein>
    <submittedName>
        <fullName evidence="1">Uncharacterized protein</fullName>
    </submittedName>
</protein>
<accession>A0A0E9RK90</accession>
<name>A0A0E9RK90_ANGAN</name>